<sequence>MLGVCTSNMFFCLYSSWLGRFCCQWMGSSICH</sequence>
<dbReference type="Proteomes" id="UP000593575">
    <property type="component" value="Unassembled WGS sequence"/>
</dbReference>
<proteinExistence type="predicted"/>
<gene>
    <name evidence="1" type="ORF">Goarm_011274</name>
</gene>
<reference evidence="1 2" key="1">
    <citation type="journal article" date="2019" name="Genome Biol. Evol.">
        <title>Insights into the evolution of the New World diploid cottons (Gossypium, subgenus Houzingenia) based on genome sequencing.</title>
        <authorList>
            <person name="Grover C.E."/>
            <person name="Arick M.A. 2nd"/>
            <person name="Thrash A."/>
            <person name="Conover J.L."/>
            <person name="Sanders W.S."/>
            <person name="Peterson D.G."/>
            <person name="Frelichowski J.E."/>
            <person name="Scheffler J.A."/>
            <person name="Scheffler B.E."/>
            <person name="Wendel J.F."/>
        </authorList>
    </citation>
    <scope>NUCLEOTIDE SEQUENCE [LARGE SCALE GENOMIC DNA]</scope>
    <source>
        <strain evidence="1">6</strain>
        <tissue evidence="1">Leaf</tissue>
    </source>
</reference>
<comment type="caution">
    <text evidence="1">The sequence shown here is derived from an EMBL/GenBank/DDBJ whole genome shotgun (WGS) entry which is preliminary data.</text>
</comment>
<name>A0A7J9IX24_9ROSI</name>
<evidence type="ECO:0000313" key="2">
    <source>
        <dbReference type="Proteomes" id="UP000593575"/>
    </source>
</evidence>
<dbReference type="AlphaFoldDB" id="A0A7J9IX24"/>
<protein>
    <submittedName>
        <fullName evidence="1">Uncharacterized protein</fullName>
    </submittedName>
</protein>
<evidence type="ECO:0000313" key="1">
    <source>
        <dbReference type="EMBL" id="MBA0826423.1"/>
    </source>
</evidence>
<dbReference type="EMBL" id="JABFAE010000004">
    <property type="protein sequence ID" value="MBA0826423.1"/>
    <property type="molecule type" value="Genomic_DNA"/>
</dbReference>
<accession>A0A7J9IX24</accession>
<organism evidence="1 2">
    <name type="scientific">Gossypium armourianum</name>
    <dbReference type="NCBI Taxonomy" id="34283"/>
    <lineage>
        <taxon>Eukaryota</taxon>
        <taxon>Viridiplantae</taxon>
        <taxon>Streptophyta</taxon>
        <taxon>Embryophyta</taxon>
        <taxon>Tracheophyta</taxon>
        <taxon>Spermatophyta</taxon>
        <taxon>Magnoliopsida</taxon>
        <taxon>eudicotyledons</taxon>
        <taxon>Gunneridae</taxon>
        <taxon>Pentapetalae</taxon>
        <taxon>rosids</taxon>
        <taxon>malvids</taxon>
        <taxon>Malvales</taxon>
        <taxon>Malvaceae</taxon>
        <taxon>Malvoideae</taxon>
        <taxon>Gossypium</taxon>
    </lineage>
</organism>
<keyword evidence="2" id="KW-1185">Reference proteome</keyword>